<organism evidence="2 3">
    <name type="scientific">Dendrobium catenatum</name>
    <dbReference type="NCBI Taxonomy" id="906689"/>
    <lineage>
        <taxon>Eukaryota</taxon>
        <taxon>Viridiplantae</taxon>
        <taxon>Streptophyta</taxon>
        <taxon>Embryophyta</taxon>
        <taxon>Tracheophyta</taxon>
        <taxon>Spermatophyta</taxon>
        <taxon>Magnoliopsida</taxon>
        <taxon>Liliopsida</taxon>
        <taxon>Asparagales</taxon>
        <taxon>Orchidaceae</taxon>
        <taxon>Epidendroideae</taxon>
        <taxon>Malaxideae</taxon>
        <taxon>Dendrobiinae</taxon>
        <taxon>Dendrobium</taxon>
    </lineage>
</organism>
<feature type="region of interest" description="Disordered" evidence="1">
    <location>
        <begin position="50"/>
        <end position="86"/>
    </location>
</feature>
<dbReference type="Proteomes" id="UP000233837">
    <property type="component" value="Unassembled WGS sequence"/>
</dbReference>
<evidence type="ECO:0000256" key="1">
    <source>
        <dbReference type="SAM" id="MobiDB-lite"/>
    </source>
</evidence>
<dbReference type="AlphaFoldDB" id="A0A2I0XDG2"/>
<reference evidence="2 3" key="2">
    <citation type="journal article" date="2017" name="Nature">
        <title>The Apostasia genome and the evolution of orchids.</title>
        <authorList>
            <person name="Zhang G.Q."/>
            <person name="Liu K.W."/>
            <person name="Li Z."/>
            <person name="Lohaus R."/>
            <person name="Hsiao Y.Y."/>
            <person name="Niu S.C."/>
            <person name="Wang J.Y."/>
            <person name="Lin Y.C."/>
            <person name="Xu Q."/>
            <person name="Chen L.J."/>
            <person name="Yoshida K."/>
            <person name="Fujiwara S."/>
            <person name="Wang Z.W."/>
            <person name="Zhang Y.Q."/>
            <person name="Mitsuda N."/>
            <person name="Wang M."/>
            <person name="Liu G.H."/>
            <person name="Pecoraro L."/>
            <person name="Huang H.X."/>
            <person name="Xiao X.J."/>
            <person name="Lin M."/>
            <person name="Wu X.Y."/>
            <person name="Wu W.L."/>
            <person name="Chen Y.Y."/>
            <person name="Chang S.B."/>
            <person name="Sakamoto S."/>
            <person name="Ohme-Takagi M."/>
            <person name="Yagi M."/>
            <person name="Zeng S.J."/>
            <person name="Shen C.Y."/>
            <person name="Yeh C.M."/>
            <person name="Luo Y.B."/>
            <person name="Tsai W.C."/>
            <person name="Van de Peer Y."/>
            <person name="Liu Z.J."/>
        </authorList>
    </citation>
    <scope>NUCLEOTIDE SEQUENCE [LARGE SCALE GENOMIC DNA]</scope>
    <source>
        <tissue evidence="2">The whole plant</tissue>
    </source>
</reference>
<accession>A0A2I0XDG2</accession>
<dbReference type="EMBL" id="KZ501954">
    <property type="protein sequence ID" value="PKU85946.1"/>
    <property type="molecule type" value="Genomic_DNA"/>
</dbReference>
<evidence type="ECO:0000313" key="3">
    <source>
        <dbReference type="Proteomes" id="UP000233837"/>
    </source>
</evidence>
<keyword evidence="3" id="KW-1185">Reference proteome</keyword>
<name>A0A2I0XDG2_9ASPA</name>
<gene>
    <name evidence="2" type="ORF">MA16_Dca001777</name>
</gene>
<evidence type="ECO:0000313" key="2">
    <source>
        <dbReference type="EMBL" id="PKU85946.1"/>
    </source>
</evidence>
<sequence length="86" mass="9732">MAGKKVKVLEGEIRQLKSKISYFQTQISIVHEKIDGKFAIMEEMMKKLLESQTKTTSSEAREAASSQGSEENSNLIRRGKEQEVDI</sequence>
<reference evidence="2 3" key="1">
    <citation type="journal article" date="2016" name="Sci. Rep.">
        <title>The Dendrobium catenatum Lindl. genome sequence provides insights into polysaccharide synthase, floral development and adaptive evolution.</title>
        <authorList>
            <person name="Zhang G.Q."/>
            <person name="Xu Q."/>
            <person name="Bian C."/>
            <person name="Tsai W.C."/>
            <person name="Yeh C.M."/>
            <person name="Liu K.W."/>
            <person name="Yoshida K."/>
            <person name="Zhang L.S."/>
            <person name="Chang S.B."/>
            <person name="Chen F."/>
            <person name="Shi Y."/>
            <person name="Su Y.Y."/>
            <person name="Zhang Y.Q."/>
            <person name="Chen L.J."/>
            <person name="Yin Y."/>
            <person name="Lin M."/>
            <person name="Huang H."/>
            <person name="Deng H."/>
            <person name="Wang Z.W."/>
            <person name="Zhu S.L."/>
            <person name="Zhao X."/>
            <person name="Deng C."/>
            <person name="Niu S.C."/>
            <person name="Huang J."/>
            <person name="Wang M."/>
            <person name="Liu G.H."/>
            <person name="Yang H.J."/>
            <person name="Xiao X.J."/>
            <person name="Hsiao Y.Y."/>
            <person name="Wu W.L."/>
            <person name="Chen Y.Y."/>
            <person name="Mitsuda N."/>
            <person name="Ohme-Takagi M."/>
            <person name="Luo Y.B."/>
            <person name="Van de Peer Y."/>
            <person name="Liu Z.J."/>
        </authorList>
    </citation>
    <scope>NUCLEOTIDE SEQUENCE [LARGE SCALE GENOMIC DNA]</scope>
    <source>
        <tissue evidence="2">The whole plant</tissue>
    </source>
</reference>
<proteinExistence type="predicted"/>
<protein>
    <submittedName>
        <fullName evidence="2">Uncharacterized protein</fullName>
    </submittedName>
</protein>